<evidence type="ECO:0000313" key="3">
    <source>
        <dbReference type="WBParaSite" id="HDID_0001107801-mRNA-1"/>
    </source>
</evidence>
<dbReference type="EMBL" id="UYSG01012434">
    <property type="protein sequence ID" value="VDL64746.1"/>
    <property type="molecule type" value="Genomic_DNA"/>
</dbReference>
<proteinExistence type="predicted"/>
<accession>A0A0R3SZ82</accession>
<dbReference type="Proteomes" id="UP000274504">
    <property type="component" value="Unassembled WGS sequence"/>
</dbReference>
<dbReference type="OrthoDB" id="6270234at2759"/>
<dbReference type="WBParaSite" id="HDID_0001107801-mRNA-1">
    <property type="protein sequence ID" value="HDID_0001107801-mRNA-1"/>
    <property type="gene ID" value="HDID_0001107801"/>
</dbReference>
<dbReference type="AlphaFoldDB" id="A0A0R3SZ82"/>
<sequence length="121" mass="13901">MNITYYYCPTESCQSSGELLADSVQRETVKFRFVALTRRNILPFPESAIWPSYQGVGEYWSEKTVVRLEPEVQKRRADASYFDLIKIKDPIGNTVQQWRDVKTLEALNLSYSLISAAAEGR</sequence>
<evidence type="ECO:0000313" key="2">
    <source>
        <dbReference type="Proteomes" id="UP000274504"/>
    </source>
</evidence>
<name>A0A0R3SZ82_HYMDI</name>
<protein>
    <submittedName>
        <fullName evidence="3">MOSC_N domain-containing protein</fullName>
    </submittedName>
</protein>
<organism evidence="3">
    <name type="scientific">Hymenolepis diminuta</name>
    <name type="common">Rat tapeworm</name>
    <dbReference type="NCBI Taxonomy" id="6216"/>
    <lineage>
        <taxon>Eukaryota</taxon>
        <taxon>Metazoa</taxon>
        <taxon>Spiralia</taxon>
        <taxon>Lophotrochozoa</taxon>
        <taxon>Platyhelminthes</taxon>
        <taxon>Cestoda</taxon>
        <taxon>Eucestoda</taxon>
        <taxon>Cyclophyllidea</taxon>
        <taxon>Hymenolepididae</taxon>
        <taxon>Hymenolepis</taxon>
    </lineage>
</organism>
<evidence type="ECO:0000313" key="1">
    <source>
        <dbReference type="EMBL" id="VDL64746.1"/>
    </source>
</evidence>
<reference evidence="1 2" key="2">
    <citation type="submission" date="2018-11" db="EMBL/GenBank/DDBJ databases">
        <authorList>
            <consortium name="Pathogen Informatics"/>
        </authorList>
    </citation>
    <scope>NUCLEOTIDE SEQUENCE [LARGE SCALE GENOMIC DNA]</scope>
</reference>
<reference evidence="3" key="1">
    <citation type="submission" date="2017-02" db="UniProtKB">
        <authorList>
            <consortium name="WormBaseParasite"/>
        </authorList>
    </citation>
    <scope>IDENTIFICATION</scope>
</reference>
<gene>
    <name evidence="1" type="ORF">HDID_LOCUS11075</name>
</gene>